<dbReference type="HOGENOM" id="CLU_045206_1_2_6"/>
<evidence type="ECO:0000313" key="4">
    <source>
        <dbReference type="EMBL" id="EKT60783.1"/>
    </source>
</evidence>
<dbReference type="Gene3D" id="3.60.60.10">
    <property type="entry name" value="Penicillin V Acylase, Chain A"/>
    <property type="match status" value="1"/>
</dbReference>
<evidence type="ECO:0000259" key="3">
    <source>
        <dbReference type="Pfam" id="PF02275"/>
    </source>
</evidence>
<dbReference type="RefSeq" id="WP_008912423.1">
    <property type="nucleotide sequence ID" value="NZ_KB233223.1"/>
</dbReference>
<organism evidence="4 5">
    <name type="scientific">Providencia burhodogranariea DSM 19968</name>
    <dbReference type="NCBI Taxonomy" id="1141662"/>
    <lineage>
        <taxon>Bacteria</taxon>
        <taxon>Pseudomonadati</taxon>
        <taxon>Pseudomonadota</taxon>
        <taxon>Gammaproteobacteria</taxon>
        <taxon>Enterobacterales</taxon>
        <taxon>Morganellaceae</taxon>
        <taxon>Providencia</taxon>
    </lineage>
</organism>
<dbReference type="Pfam" id="PF02275">
    <property type="entry name" value="CBAH"/>
    <property type="match status" value="1"/>
</dbReference>
<accession>K8WJK6</accession>
<dbReference type="InterPro" id="IPR029055">
    <property type="entry name" value="Ntn_hydrolases_N"/>
</dbReference>
<comment type="caution">
    <text evidence="4">The sequence shown here is derived from an EMBL/GenBank/DDBJ whole genome shotgun (WGS) entry which is preliminary data.</text>
</comment>
<name>K8WJK6_9GAMM</name>
<comment type="similarity">
    <text evidence="1">Belongs to the peptidase C59 family.</text>
</comment>
<reference evidence="4 5" key="1">
    <citation type="journal article" date="2012" name="BMC Genomics">
        <title>Comparative genomics of bacteria in the genus Providencia isolated from wild Drosophila melanogaster.</title>
        <authorList>
            <person name="Galac M.R."/>
            <person name="Lazzaro B.P."/>
        </authorList>
    </citation>
    <scope>NUCLEOTIDE SEQUENCE [LARGE SCALE GENOMIC DNA]</scope>
    <source>
        <strain evidence="4 5">DSM 19968</strain>
    </source>
</reference>
<gene>
    <name evidence="4" type="ORF">OOA_12133</name>
</gene>
<dbReference type="Proteomes" id="UP000009336">
    <property type="component" value="Unassembled WGS sequence"/>
</dbReference>
<dbReference type="PANTHER" id="PTHR35527:SF2">
    <property type="entry name" value="HYDROLASE"/>
    <property type="match status" value="1"/>
</dbReference>
<proteinExistence type="inferred from homology"/>
<dbReference type="GO" id="GO:0016787">
    <property type="term" value="F:hydrolase activity"/>
    <property type="evidence" value="ECO:0007669"/>
    <property type="project" value="UniProtKB-KW"/>
</dbReference>
<dbReference type="PANTHER" id="PTHR35527">
    <property type="entry name" value="CHOLOYLGLYCINE HYDROLASE"/>
    <property type="match status" value="1"/>
</dbReference>
<dbReference type="STRING" id="1141662.OOA_12133"/>
<protein>
    <submittedName>
        <fullName evidence="4">Choloylglycine hydrolase</fullName>
    </submittedName>
</protein>
<evidence type="ECO:0000256" key="1">
    <source>
        <dbReference type="ARBA" id="ARBA00006625"/>
    </source>
</evidence>
<feature type="domain" description="Choloylglycine hydrolase/NAAA C-terminal" evidence="3">
    <location>
        <begin position="2"/>
        <end position="323"/>
    </location>
</feature>
<dbReference type="AlphaFoldDB" id="K8WJK6"/>
<dbReference type="EMBL" id="AKKL01000032">
    <property type="protein sequence ID" value="EKT60783.1"/>
    <property type="molecule type" value="Genomic_DNA"/>
</dbReference>
<evidence type="ECO:0000256" key="2">
    <source>
        <dbReference type="ARBA" id="ARBA00022801"/>
    </source>
</evidence>
<dbReference type="InterPro" id="IPR052193">
    <property type="entry name" value="Peptidase_C59"/>
</dbReference>
<dbReference type="eggNOG" id="COG3049">
    <property type="taxonomic scope" value="Bacteria"/>
</dbReference>
<dbReference type="PATRIC" id="fig|1141662.3.peg.2462"/>
<dbReference type="SUPFAM" id="SSF56235">
    <property type="entry name" value="N-terminal nucleophile aminohydrolases (Ntn hydrolases)"/>
    <property type="match status" value="1"/>
</dbReference>
<evidence type="ECO:0000313" key="5">
    <source>
        <dbReference type="Proteomes" id="UP000009336"/>
    </source>
</evidence>
<keyword evidence="5" id="KW-1185">Reference proteome</keyword>
<dbReference type="InterPro" id="IPR029132">
    <property type="entry name" value="CBAH/NAAA_C"/>
</dbReference>
<dbReference type="OrthoDB" id="9794717at2"/>
<sequence>MCTSLAITDNQKNIYQGRTLELTENLPSWISYYPKNTFFQKQAPDGSNGLSYSSKFDMLAITTDIYFDGDNHNILQAVNSAGLTFSANMLNNSELTPIEAEYYEKSLPVTAIGGWALSCFANVEEVKQAIENGYFWSPLLENFGNLTSPFHYAFYDKTGGSIVVEAVEGKLRVFDNPTRVLTNGPNFPWHLTNLNNYTHLSNVDISAARFANIDVVQPDSGIATTSLPSSDTAVGRFIRAAFYTTFAPKTNSSKEAVYTIAHIMNQFDRTKNISVDTLGESNASGSERQTEYTVWTCLTDLSNGVVYIRSYSDINYQEYSFMQFKDATQPVFEKIEISA</sequence>
<keyword evidence="2 4" id="KW-0378">Hydrolase</keyword>